<feature type="compositionally biased region" description="Polar residues" evidence="3">
    <location>
        <begin position="1040"/>
        <end position="1049"/>
    </location>
</feature>
<dbReference type="CDD" id="cd20831">
    <property type="entry name" value="C1_dGM13116p-like"/>
    <property type="match status" value="1"/>
</dbReference>
<feature type="domain" description="Phorbol-ester/DAG-type" evidence="6">
    <location>
        <begin position="2092"/>
        <end position="2143"/>
    </location>
</feature>
<feature type="compositionally biased region" description="Pro residues" evidence="3">
    <location>
        <begin position="642"/>
        <end position="654"/>
    </location>
</feature>
<dbReference type="InterPro" id="IPR046349">
    <property type="entry name" value="C1-like_sf"/>
</dbReference>
<evidence type="ECO:0000259" key="5">
    <source>
        <dbReference type="PROSITE" id="PS50004"/>
    </source>
</evidence>
<feature type="compositionally biased region" description="Basic residues" evidence="3">
    <location>
        <begin position="1951"/>
        <end position="1962"/>
    </location>
</feature>
<feature type="compositionally biased region" description="Low complexity" evidence="3">
    <location>
        <begin position="1322"/>
        <end position="1331"/>
    </location>
</feature>
<feature type="compositionally biased region" description="Basic and acidic residues" evidence="3">
    <location>
        <begin position="87"/>
        <end position="100"/>
    </location>
</feature>
<feature type="region of interest" description="Disordered" evidence="3">
    <location>
        <begin position="627"/>
        <end position="712"/>
    </location>
</feature>
<reference evidence="7" key="1">
    <citation type="submission" date="2023-10" db="EMBL/GenBank/DDBJ databases">
        <title>Genome assemblies of two species of porcelain crab, Petrolisthes cinctipes and Petrolisthes manimaculis (Anomura: Porcellanidae).</title>
        <authorList>
            <person name="Angst P."/>
        </authorList>
    </citation>
    <scope>NUCLEOTIDE SEQUENCE</scope>
    <source>
        <strain evidence="7">PB745_01</strain>
        <tissue evidence="7">Gill</tissue>
    </source>
</reference>
<dbReference type="PROSITE" id="PS50081">
    <property type="entry name" value="ZF_DAG_PE_2"/>
    <property type="match status" value="1"/>
</dbReference>
<dbReference type="InterPro" id="IPR039934">
    <property type="entry name" value="C2CD2/C2CD2L"/>
</dbReference>
<feature type="region of interest" description="Disordered" evidence="3">
    <location>
        <begin position="1313"/>
        <end position="1335"/>
    </location>
</feature>
<feature type="compositionally biased region" description="Gly residues" evidence="3">
    <location>
        <begin position="2019"/>
        <end position="2028"/>
    </location>
</feature>
<keyword evidence="4" id="KW-0812">Transmembrane</keyword>
<feature type="region of interest" description="Disordered" evidence="3">
    <location>
        <begin position="81"/>
        <end position="142"/>
    </location>
</feature>
<protein>
    <recommendedName>
        <fullName evidence="9">C2 domain-containing protein</fullName>
    </recommendedName>
</protein>
<evidence type="ECO:0000256" key="1">
    <source>
        <dbReference type="ARBA" id="ARBA00022723"/>
    </source>
</evidence>
<dbReference type="GO" id="GO:0046872">
    <property type="term" value="F:metal ion binding"/>
    <property type="evidence" value="ECO:0007669"/>
    <property type="project" value="UniProtKB-KW"/>
</dbReference>
<feature type="domain" description="C2" evidence="5">
    <location>
        <begin position="1616"/>
        <end position="1736"/>
    </location>
</feature>
<gene>
    <name evidence="7" type="ORF">Pcinc_006196</name>
</gene>
<dbReference type="CDD" id="cd08678">
    <property type="entry name" value="C2_C21orf25-like"/>
    <property type="match status" value="1"/>
</dbReference>
<accession>A0AAE1GB40</accession>
<name>A0AAE1GB40_PETCI</name>
<feature type="transmembrane region" description="Helical" evidence="4">
    <location>
        <begin position="50"/>
        <end position="70"/>
    </location>
</feature>
<dbReference type="Proteomes" id="UP001286313">
    <property type="component" value="Unassembled WGS sequence"/>
</dbReference>
<dbReference type="SUPFAM" id="SSF49562">
    <property type="entry name" value="C2 domain (Calcium/lipid-binding domain, CaLB)"/>
    <property type="match status" value="1"/>
</dbReference>
<feature type="region of interest" description="Disordered" evidence="3">
    <location>
        <begin position="1889"/>
        <end position="2042"/>
    </location>
</feature>
<keyword evidence="2" id="KW-0862">Zinc</keyword>
<feature type="compositionally biased region" description="Low complexity" evidence="3">
    <location>
        <begin position="999"/>
        <end position="1023"/>
    </location>
</feature>
<keyword evidence="4" id="KW-1133">Transmembrane helix</keyword>
<evidence type="ECO:0000256" key="4">
    <source>
        <dbReference type="SAM" id="Phobius"/>
    </source>
</evidence>
<evidence type="ECO:0000256" key="3">
    <source>
        <dbReference type="SAM" id="MobiDB-lite"/>
    </source>
</evidence>
<dbReference type="SUPFAM" id="SSF57889">
    <property type="entry name" value="Cysteine-rich domain"/>
    <property type="match status" value="1"/>
</dbReference>
<dbReference type="InterPro" id="IPR035892">
    <property type="entry name" value="C2_domain_sf"/>
</dbReference>
<feature type="compositionally biased region" description="Low complexity" evidence="3">
    <location>
        <begin position="1891"/>
        <end position="1928"/>
    </location>
</feature>
<feature type="region of interest" description="Disordered" evidence="3">
    <location>
        <begin position="960"/>
        <end position="1049"/>
    </location>
</feature>
<feature type="compositionally biased region" description="Polar residues" evidence="3">
    <location>
        <begin position="689"/>
        <end position="711"/>
    </location>
</feature>
<dbReference type="InterPro" id="IPR002219">
    <property type="entry name" value="PKC_DAG/PE"/>
</dbReference>
<dbReference type="InterPro" id="IPR000008">
    <property type="entry name" value="C2_dom"/>
</dbReference>
<dbReference type="PROSITE" id="PS00479">
    <property type="entry name" value="ZF_DAG_PE_1"/>
    <property type="match status" value="1"/>
</dbReference>
<dbReference type="PANTHER" id="PTHR21119">
    <property type="entry name" value="C2 DOMAIN-CONTAINING PROTEIN"/>
    <property type="match status" value="1"/>
</dbReference>
<dbReference type="SMART" id="SM00109">
    <property type="entry name" value="C1"/>
    <property type="match status" value="1"/>
</dbReference>
<dbReference type="EMBL" id="JAWQEG010000461">
    <property type="protein sequence ID" value="KAK3889828.1"/>
    <property type="molecule type" value="Genomic_DNA"/>
</dbReference>
<feature type="compositionally biased region" description="Basic and acidic residues" evidence="3">
    <location>
        <begin position="1431"/>
        <end position="1453"/>
    </location>
</feature>
<dbReference type="PANTHER" id="PTHR21119:SF5">
    <property type="entry name" value="C2 DOMAIN-CONTAINING PROTEIN"/>
    <property type="match status" value="1"/>
</dbReference>
<dbReference type="Pfam" id="PF00130">
    <property type="entry name" value="C1_1"/>
    <property type="match status" value="1"/>
</dbReference>
<proteinExistence type="predicted"/>
<feature type="region of interest" description="Disordered" evidence="3">
    <location>
        <begin position="1431"/>
        <end position="1475"/>
    </location>
</feature>
<evidence type="ECO:0000313" key="7">
    <source>
        <dbReference type="EMBL" id="KAK3889828.1"/>
    </source>
</evidence>
<dbReference type="SMART" id="SM00239">
    <property type="entry name" value="C2"/>
    <property type="match status" value="1"/>
</dbReference>
<keyword evidence="4" id="KW-0472">Membrane</keyword>
<feature type="region of interest" description="Disordered" evidence="3">
    <location>
        <begin position="353"/>
        <end position="384"/>
    </location>
</feature>
<dbReference type="Gene3D" id="2.60.40.150">
    <property type="entry name" value="C2 domain"/>
    <property type="match status" value="1"/>
</dbReference>
<dbReference type="Pfam" id="PF00168">
    <property type="entry name" value="C2"/>
    <property type="match status" value="1"/>
</dbReference>
<feature type="compositionally biased region" description="Low complexity" evidence="3">
    <location>
        <begin position="2029"/>
        <end position="2042"/>
    </location>
</feature>
<comment type="caution">
    <text evidence="7">The sequence shown here is derived from an EMBL/GenBank/DDBJ whole genome shotgun (WGS) entry which is preliminary data.</text>
</comment>
<organism evidence="7 8">
    <name type="scientific">Petrolisthes cinctipes</name>
    <name type="common">Flat porcelain crab</name>
    <dbReference type="NCBI Taxonomy" id="88211"/>
    <lineage>
        <taxon>Eukaryota</taxon>
        <taxon>Metazoa</taxon>
        <taxon>Ecdysozoa</taxon>
        <taxon>Arthropoda</taxon>
        <taxon>Crustacea</taxon>
        <taxon>Multicrustacea</taxon>
        <taxon>Malacostraca</taxon>
        <taxon>Eumalacostraca</taxon>
        <taxon>Eucarida</taxon>
        <taxon>Decapoda</taxon>
        <taxon>Pleocyemata</taxon>
        <taxon>Anomura</taxon>
        <taxon>Galatheoidea</taxon>
        <taxon>Porcellanidae</taxon>
        <taxon>Petrolisthes</taxon>
    </lineage>
</organism>
<keyword evidence="1" id="KW-0479">Metal-binding</keyword>
<feature type="region of interest" description="Disordered" evidence="3">
    <location>
        <begin position="1788"/>
        <end position="1813"/>
    </location>
</feature>
<dbReference type="PROSITE" id="PS50004">
    <property type="entry name" value="C2"/>
    <property type="match status" value="1"/>
</dbReference>
<feature type="compositionally biased region" description="Polar residues" evidence="3">
    <location>
        <begin position="1979"/>
        <end position="1993"/>
    </location>
</feature>
<evidence type="ECO:0008006" key="9">
    <source>
        <dbReference type="Google" id="ProtNLM"/>
    </source>
</evidence>
<feature type="compositionally biased region" description="Basic and acidic residues" evidence="3">
    <location>
        <begin position="780"/>
        <end position="792"/>
    </location>
</feature>
<feature type="compositionally biased region" description="Basic and acidic residues" evidence="3">
    <location>
        <begin position="1963"/>
        <end position="1972"/>
    </location>
</feature>
<evidence type="ECO:0000259" key="6">
    <source>
        <dbReference type="PROSITE" id="PS50081"/>
    </source>
</evidence>
<feature type="region of interest" description="Disordered" evidence="3">
    <location>
        <begin position="780"/>
        <end position="803"/>
    </location>
</feature>
<evidence type="ECO:0000313" key="8">
    <source>
        <dbReference type="Proteomes" id="UP001286313"/>
    </source>
</evidence>
<evidence type="ECO:0000256" key="2">
    <source>
        <dbReference type="ARBA" id="ARBA00022833"/>
    </source>
</evidence>
<sequence length="2173" mass="237184">MGVFWAWVEGATGNIAVALQSVVEQVRSWVSGVGLKGLGLPSSMDTLNTLLVGWMLFVTLILILGSFFYFKFIHQLDNESDSVSEDVEPKRDPRDKEKAGSNKSTQESKAGKSKPVGEPARTPTIVPRQPPSPVSPPVGTGADPDAVSWANNVFTWLYNSHEGGKVIKKIWLDTVNENTVKTAIDTGILVEVVELLPASPAPVLSNMVVDCSPTDNVTITCDCDATVYLRLVTTRTQGESTTESEYACAVHPLRGRLNLAALTADSSAVVKFDGWPENVEVSLSLEGIRNNAKGLDEQQMLDVITEVLTSALRNSVLDIDFKPVLTFPKFRRSRQEPDRIIPVGYDSMVRELQTHPPSAKSRPRPDHAHAYAPASTPAPAPAPAPLIDEMLEEAGESFTSLAFTSSPGLASGLTTSEEQLIARNLNKYPSLENTDLEPEEIADLCKTWQENYVPTTDVPIHITAEEEKNETAGKEFVLVASNRSKLIDEPRRIVPVEDNQELEDELEEEPELTFVIGGKPHDEPCIRRQTGSPLLLAAPRVTNDTTVVAEEEEEEEGLEDNPMTLDQMAKSLGVLDGGSSGLGSHQKEFPVSDAWCAGVDVRTPQLDSRAVGGVACDLECTQKDLLSTPPSFPPVHSEKEPPPPSSSPAPPFPPSTSLLDTSACGLPVGNIDEQSDQSSSYLGDEGKNLGSSGSALLTRSSDPNQDKTQQGVRDWKNLDCTVEGRRIKNMQCSQVTTEVDVICTEQTVGGFSDSELEESCLDQIEGSQRISFCSASDGRDQEDLPCHPDQFDRSSSGDAKHSKFEKDYKGNVDKLSDSQEENESHLKYSFVDRAMDVSLSKRKAHKAYDPGSDEDTLFVTNKYEVKCENESLPESILKTCIDVPSNSDCKINVEFRKESGSGLNIDESSTSHQSDESGLRKLCLNVFTESLFSRIELEDSVISLPEEFTEDAAWEVTEVYEAEDRQPTGLDATIPSALDHSDDDTQISDSILGKPEDGSVSSSDKPNTTSSSSQFTSSFSSSSDNKETYPDHARSKGPVESSTDFNTSKSNLENHITQQIKSAGNSVSGQFELSVVKEKEKMAKQDKEIDMRVSEDRLMKPPTPTINSIGDISGDSHSVLEDEGKFLDDILSDTKRKVKDEATTNIEMKEPEKTASNQCQNVKTMELDSFSQEVQSGLETEHPEMSREKSQECDLYMNISDLDEKTDSPYTDSYIASMKDPFSPDEEDFGCLGACGHQSDHTEFEVLDSSATDSEVEEITGKGEKGHDSLVPQSRSHIVRQWRKSDIIQIPEAEVVDSSSSAPSDVVQGLAIKDTNEGKPQSMTSLSSSHNESSDNIKVISGEQQKISLSFSQNENSGNMCPELPTAPQKVNVTSPEQIKKTTQDISSISSQMDVQRYPQDNILSYKSSLNDMHCTTIPSLINVLIKDNTSESSHETDTQAHVHPEGLKEKHVAQQGELSRPDMKDSLSASGLDSTSGIARNNVGSAEGLLHLTSEPSSCVATLTRVDAPDTLTDPYDTTQTEIHPVPLCAPDILTHPYDKTHTQTPQQSLQATTQTSHSPMAMQTMGDATNNNHHHHNYYHHPPTTTTTTTTGRPLWTRPLQSYPVYGTYYVTSSMPSSSSGQQVGIPGLNGKRLLVKIVKATGVGCEKSVSDAYAVVEMDEPPQKFTTSVAKDTNSPFWDEQFLFDLSGGTLELLFELYDRSDGNFLGLGIVGIEELVATPSQRQIIPLQSRPYENDNVSGSLTVEFLFLDRAEVPEHTVRTSATSQSVGPKGALVTTTTTTYVKAPEGVDDDGEETTNVSPCPEDANVNPDIIVNGGDGVAAAALRDIEEKKVVVANNASKSTMIIHASRKEVTKRVKQVQRAPSGEYTELSEKLEEELALDMSAGIGTASPTTSPHTSPHHSAPTTTTTTTAPGSPPTENTTESNDTEERGRSRGVRRKRDSFFGTLKKRFSRSKIRSKSMEPGREPSAELDQSVGRSVSMERSTNISRQSEEQPPKTPSSQEQTEPRLLSVPPGVGGGGGDGGSTRSSLSDASAISGSSTRTYINEASMLIIETTENGVYKHYLIPLSLQQKSKWRKKGTKLHIYGEHTFVAKHMSSSTQCEVCGKTMGRRLGKQGYACRDCGYRCHKPCHVKTETTCPSSKVNNMDLVIVKDVREERRAWHKKNKTT</sequence>
<dbReference type="Gene3D" id="3.30.60.20">
    <property type="match status" value="1"/>
</dbReference>
<keyword evidence="8" id="KW-1185">Reference proteome</keyword>
<feature type="compositionally biased region" description="Basic and acidic residues" evidence="3">
    <location>
        <begin position="1024"/>
        <end position="1034"/>
    </location>
</feature>